<accession>A0A1X7VPL0</accession>
<evidence type="ECO:0000259" key="10">
    <source>
        <dbReference type="PROSITE" id="PS50001"/>
    </source>
</evidence>
<keyword evidence="5 7" id="KW-0829">Tyrosine-protein kinase</keyword>
<feature type="domain" description="Protein kinase" evidence="11">
    <location>
        <begin position="706"/>
        <end position="967"/>
    </location>
</feature>
<dbReference type="PROSITE" id="PS50011">
    <property type="entry name" value="PROTEIN_KINASE_DOM"/>
    <property type="match status" value="1"/>
</dbReference>
<dbReference type="Proteomes" id="UP000007879">
    <property type="component" value="Unassembled WGS sequence"/>
</dbReference>
<dbReference type="GO" id="GO:0005524">
    <property type="term" value="F:ATP binding"/>
    <property type="evidence" value="ECO:0007669"/>
    <property type="project" value="UniProtKB-KW"/>
</dbReference>
<feature type="compositionally biased region" description="Polar residues" evidence="9">
    <location>
        <begin position="511"/>
        <end position="524"/>
    </location>
</feature>
<dbReference type="SUPFAM" id="SSF55550">
    <property type="entry name" value="SH2 domain"/>
    <property type="match status" value="1"/>
</dbReference>
<comment type="similarity">
    <text evidence="7">Belongs to the protein kinase superfamily. Tyr protein kinase family.</text>
</comment>
<dbReference type="InterPro" id="IPR000980">
    <property type="entry name" value="SH2"/>
</dbReference>
<evidence type="ECO:0000256" key="4">
    <source>
        <dbReference type="ARBA" id="ARBA00022840"/>
    </source>
</evidence>
<dbReference type="Pfam" id="PF07714">
    <property type="entry name" value="PK_Tyr_Ser-Thr"/>
    <property type="match status" value="1"/>
</dbReference>
<keyword evidence="1 7" id="KW-0808">Transferase</keyword>
<keyword evidence="4 7" id="KW-0067">ATP-binding</keyword>
<evidence type="ECO:0000313" key="13">
    <source>
        <dbReference type="EnsemblMetazoa" id="Aqu2.1.41780_001"/>
    </source>
</evidence>
<feature type="region of interest" description="Disordered" evidence="9">
    <location>
        <begin position="511"/>
        <end position="553"/>
    </location>
</feature>
<dbReference type="SUPFAM" id="SSF56112">
    <property type="entry name" value="Protein kinase-like (PK-like)"/>
    <property type="match status" value="1"/>
</dbReference>
<keyword evidence="2 7" id="KW-0547">Nucleotide-binding</keyword>
<dbReference type="GO" id="GO:0007165">
    <property type="term" value="P:signal transduction"/>
    <property type="evidence" value="ECO:0007669"/>
    <property type="project" value="InterPro"/>
</dbReference>
<dbReference type="InterPro" id="IPR000488">
    <property type="entry name" value="Death_dom"/>
</dbReference>
<dbReference type="STRING" id="400682.A0A1X7VPL0"/>
<dbReference type="InterPro" id="IPR011009">
    <property type="entry name" value="Kinase-like_dom_sf"/>
</dbReference>
<dbReference type="PROSITE" id="PS50017">
    <property type="entry name" value="DEATH_DOMAIN"/>
    <property type="match status" value="1"/>
</dbReference>
<dbReference type="eggNOG" id="KOG4278">
    <property type="taxonomic scope" value="Eukaryota"/>
</dbReference>
<dbReference type="OrthoDB" id="10261027at2759"/>
<dbReference type="InterPro" id="IPR036860">
    <property type="entry name" value="SH2_dom_sf"/>
</dbReference>
<evidence type="ECO:0000256" key="3">
    <source>
        <dbReference type="ARBA" id="ARBA00022777"/>
    </source>
</evidence>
<feature type="domain" description="Death" evidence="12">
    <location>
        <begin position="201"/>
        <end position="267"/>
    </location>
</feature>
<dbReference type="Pfam" id="PF00017">
    <property type="entry name" value="SH2"/>
    <property type="match status" value="1"/>
</dbReference>
<dbReference type="SMART" id="SM00252">
    <property type="entry name" value="SH2"/>
    <property type="match status" value="1"/>
</dbReference>
<dbReference type="InParanoid" id="A0A1X7VPL0"/>
<keyword evidence="6" id="KW-0727">SH2 domain</keyword>
<feature type="coiled-coil region" evidence="8">
    <location>
        <begin position="379"/>
        <end position="459"/>
    </location>
</feature>
<name>A0A1X7VPL0_AMPQE</name>
<dbReference type="EnsemblMetazoa" id="XM_020004431.1">
    <property type="protein sequence ID" value="XP_019859990.1"/>
    <property type="gene ID" value="LOC105316348"/>
</dbReference>
<gene>
    <name evidence="13" type="primary">105316348</name>
</gene>
<dbReference type="Gene3D" id="1.10.533.10">
    <property type="entry name" value="Death Domain, Fas"/>
    <property type="match status" value="1"/>
</dbReference>
<dbReference type="EnsemblMetazoa" id="Aqu2.1.41780_001">
    <property type="protein sequence ID" value="Aqu2.1.41780_001"/>
    <property type="gene ID" value="Aqu2.1.41780"/>
</dbReference>
<evidence type="ECO:0000256" key="5">
    <source>
        <dbReference type="ARBA" id="ARBA00023137"/>
    </source>
</evidence>
<dbReference type="GO" id="GO:0031349">
    <property type="term" value="P:positive regulation of defense response"/>
    <property type="evidence" value="ECO:0007669"/>
    <property type="project" value="UniProtKB-ARBA"/>
</dbReference>
<reference evidence="14" key="1">
    <citation type="journal article" date="2010" name="Nature">
        <title>The Amphimedon queenslandica genome and the evolution of animal complexity.</title>
        <authorList>
            <person name="Srivastava M."/>
            <person name="Simakov O."/>
            <person name="Chapman J."/>
            <person name="Fahey B."/>
            <person name="Gauthier M.E."/>
            <person name="Mitros T."/>
            <person name="Richards G.S."/>
            <person name="Conaco C."/>
            <person name="Dacre M."/>
            <person name="Hellsten U."/>
            <person name="Larroux C."/>
            <person name="Putnam N.H."/>
            <person name="Stanke M."/>
            <person name="Adamska M."/>
            <person name="Darling A."/>
            <person name="Degnan S.M."/>
            <person name="Oakley T.H."/>
            <person name="Plachetzki D.C."/>
            <person name="Zhai Y."/>
            <person name="Adamski M."/>
            <person name="Calcino A."/>
            <person name="Cummins S.F."/>
            <person name="Goodstein D.M."/>
            <person name="Harris C."/>
            <person name="Jackson D.J."/>
            <person name="Leys S.P."/>
            <person name="Shu S."/>
            <person name="Woodcroft B.J."/>
            <person name="Vervoort M."/>
            <person name="Kosik K.S."/>
            <person name="Manning G."/>
            <person name="Degnan B.M."/>
            <person name="Rokhsar D.S."/>
        </authorList>
    </citation>
    <scope>NUCLEOTIDE SEQUENCE [LARGE SCALE GENOMIC DNA]</scope>
</reference>
<dbReference type="GO" id="GO:1902533">
    <property type="term" value="P:positive regulation of intracellular signal transduction"/>
    <property type="evidence" value="ECO:0007669"/>
    <property type="project" value="UniProtKB-ARBA"/>
</dbReference>
<sequence>MAEEQLLHSHTHYYEDVFLLSVKLQCDGEYLQIEGHAKSLSLYCPHLNMSISPIQLKRAVEAAVNVYDICSIGRMKCGDCPLFEVDFGNSRSLQSFVKDSETGELPAIIQKQLIHQMKPKKQPIQPPTVITKLLLLSPNIATNDPLLRQVTLRNVQELLGVYSRRRIFNYGALMRYFHKERSREAPQLPVLLRELKEVCHWCTLGFHLGIERCDLFRIQAQYGVHIDGLAAMLDTWIQTGHATWISLISSLKISGFSSLARRLAITYDIPSFDSPTLVKGKSEDDQLESRIRLRQSIQEHDTEMMYLQDSVTLKERKESQLSLSLEDIRENLKEVSTNLSHLSTKKEKLHSTLETKQRHHSHLLLYRPISDDIIYREMIEEIEMTISDVKKQIKMLQEDMQSCKQEERKLRNQLEQKEADLKQLQETMCEMKVKNAQLAAELESERRILELTVQAKLAQSQSDRRVQEDLRQQIVLLQQILTSKLHPEKQKSNVYNLLTILKELQLNCCDSNDTDGSQSASPQPSILAARKERVSSSETPPVPPRPVQLMRPKSLPPISPTIRNSQSLNFADSRSHSLDTSDKYVAILKMLDSSDKQWYYKNIDEQDAEKLLTSHSTFSAGAYLIRRAKEQTLNYLSVLGNNQVYHYPIYSGKNYTVYLSKKAQFPTLESLIKNYSKPSAELPCPLTTPCCKTELVKRADVKLGNVSLQEFIHEGAHTQVFTGVFNRHQAVYAKVQKEGSSLSVYNFLSEAAVMRSLQHNNIHQFISVTLLGTEQLCILHEPVYQLNLKECMERMKKSSQTIADHTIFSYALQIARGMSYLESHHCIFRNLACKNIVLVRGAQYRHILKLSNFSRACFSPSGTMTCRPFNILLRWTAPELLFAGVCSSKSDVWSYGITLWEILTYGSKPYGEHSSENVKEMVRQGHRIQLDGLALPKNVHRLISECWHQKPEERPSFKNLQERLKVIQDGSYPHNHRNYT</sequence>
<dbReference type="Gene3D" id="3.30.505.10">
    <property type="entry name" value="SH2 domain"/>
    <property type="match status" value="1"/>
</dbReference>
<dbReference type="GO" id="GO:0004715">
    <property type="term" value="F:non-membrane spanning protein tyrosine kinase activity"/>
    <property type="evidence" value="ECO:0007669"/>
    <property type="project" value="UniProtKB-EC"/>
</dbReference>
<protein>
    <recommendedName>
        <fullName evidence="7">Tyrosine-protein kinase</fullName>
        <ecNumber evidence="7">2.7.10.2</ecNumber>
    </recommendedName>
</protein>
<evidence type="ECO:0000256" key="1">
    <source>
        <dbReference type="ARBA" id="ARBA00022679"/>
    </source>
</evidence>
<dbReference type="InterPro" id="IPR000719">
    <property type="entry name" value="Prot_kinase_dom"/>
</dbReference>
<dbReference type="PROSITE" id="PS50001">
    <property type="entry name" value="SH2"/>
    <property type="match status" value="1"/>
</dbReference>
<dbReference type="AlphaFoldDB" id="A0A1X7VPL0"/>
<proteinExistence type="inferred from homology"/>
<dbReference type="InterPro" id="IPR001245">
    <property type="entry name" value="Ser-Thr/Tyr_kinase_cat_dom"/>
</dbReference>
<evidence type="ECO:0000256" key="8">
    <source>
        <dbReference type="SAM" id="Coils"/>
    </source>
</evidence>
<evidence type="ECO:0000313" key="14">
    <source>
        <dbReference type="Proteomes" id="UP000007879"/>
    </source>
</evidence>
<keyword evidence="8" id="KW-0175">Coiled coil</keyword>
<evidence type="ECO:0000256" key="6">
    <source>
        <dbReference type="PROSITE-ProRule" id="PRU00191"/>
    </source>
</evidence>
<dbReference type="Gene3D" id="1.10.510.10">
    <property type="entry name" value="Transferase(Phosphotransferase) domain 1"/>
    <property type="match status" value="1"/>
</dbReference>
<feature type="domain" description="SH2" evidence="10">
    <location>
        <begin position="598"/>
        <end position="690"/>
    </location>
</feature>
<evidence type="ECO:0000259" key="11">
    <source>
        <dbReference type="PROSITE" id="PS50011"/>
    </source>
</evidence>
<keyword evidence="3 7" id="KW-0418">Kinase</keyword>
<dbReference type="EC" id="2.7.10.2" evidence="7"/>
<evidence type="ECO:0000256" key="2">
    <source>
        <dbReference type="ARBA" id="ARBA00022741"/>
    </source>
</evidence>
<dbReference type="PANTHER" id="PTHR24418">
    <property type="entry name" value="TYROSINE-PROTEIN KINASE"/>
    <property type="match status" value="1"/>
</dbReference>
<keyword evidence="14" id="KW-1185">Reference proteome</keyword>
<dbReference type="KEGG" id="aqu:105316348"/>
<dbReference type="InterPro" id="IPR050198">
    <property type="entry name" value="Non-receptor_tyrosine_kinases"/>
</dbReference>
<comment type="catalytic activity">
    <reaction evidence="7">
        <text>L-tyrosyl-[protein] + ATP = O-phospho-L-tyrosyl-[protein] + ADP + H(+)</text>
        <dbReference type="Rhea" id="RHEA:10596"/>
        <dbReference type="Rhea" id="RHEA-COMP:10136"/>
        <dbReference type="Rhea" id="RHEA-COMP:20101"/>
        <dbReference type="ChEBI" id="CHEBI:15378"/>
        <dbReference type="ChEBI" id="CHEBI:30616"/>
        <dbReference type="ChEBI" id="CHEBI:46858"/>
        <dbReference type="ChEBI" id="CHEBI:61978"/>
        <dbReference type="ChEBI" id="CHEBI:456216"/>
        <dbReference type="EC" id="2.7.10.2"/>
    </reaction>
</comment>
<evidence type="ECO:0000256" key="9">
    <source>
        <dbReference type="SAM" id="MobiDB-lite"/>
    </source>
</evidence>
<evidence type="ECO:0000259" key="12">
    <source>
        <dbReference type="PROSITE" id="PS50017"/>
    </source>
</evidence>
<dbReference type="SMART" id="SM00220">
    <property type="entry name" value="S_TKc"/>
    <property type="match status" value="1"/>
</dbReference>
<evidence type="ECO:0000256" key="7">
    <source>
        <dbReference type="RuleBase" id="RU362096"/>
    </source>
</evidence>
<organism evidence="13">
    <name type="scientific">Amphimedon queenslandica</name>
    <name type="common">Sponge</name>
    <dbReference type="NCBI Taxonomy" id="400682"/>
    <lineage>
        <taxon>Eukaryota</taxon>
        <taxon>Metazoa</taxon>
        <taxon>Porifera</taxon>
        <taxon>Demospongiae</taxon>
        <taxon>Heteroscleromorpha</taxon>
        <taxon>Haplosclerida</taxon>
        <taxon>Niphatidae</taxon>
        <taxon>Amphimedon</taxon>
    </lineage>
</organism>
<reference evidence="13" key="2">
    <citation type="submission" date="2017-05" db="UniProtKB">
        <authorList>
            <consortium name="EnsemblMetazoa"/>
        </authorList>
    </citation>
    <scope>IDENTIFICATION</scope>
</reference>
<dbReference type="InterPro" id="IPR011029">
    <property type="entry name" value="DEATH-like_dom_sf"/>
</dbReference>